<comment type="pathway">
    <text evidence="1 7 8">Carbohydrate degradation; glycolysis; D-glyceraldehyde 3-phosphate and glycerone phosphate from D-glucose: step 2/4.</text>
</comment>
<protein>
    <recommendedName>
        <fullName evidence="7">Glucose-6-phosphate isomerase</fullName>
        <shortName evidence="7">GPI</shortName>
        <ecNumber evidence="7">5.3.1.9</ecNumber>
    </recommendedName>
    <alternativeName>
        <fullName evidence="7">Phosphoglucose isomerase</fullName>
        <shortName evidence="7">PGI</shortName>
    </alternativeName>
    <alternativeName>
        <fullName evidence="7">Phosphohexose isomerase</fullName>
        <shortName evidence="7">PHI</shortName>
    </alternativeName>
</protein>
<feature type="active site" description="Proton donor" evidence="7">
    <location>
        <position position="357"/>
    </location>
</feature>
<comment type="pathway">
    <text evidence="7">Carbohydrate biosynthesis; gluconeogenesis.</text>
</comment>
<dbReference type="CDD" id="cd05016">
    <property type="entry name" value="SIS_PGI_2"/>
    <property type="match status" value="1"/>
</dbReference>
<dbReference type="Gene3D" id="3.40.50.10490">
    <property type="entry name" value="Glucose-6-phosphate isomerase like protein, domain 1"/>
    <property type="match status" value="2"/>
</dbReference>
<dbReference type="InterPro" id="IPR035482">
    <property type="entry name" value="SIS_PGI_2"/>
</dbReference>
<dbReference type="SUPFAM" id="SSF53697">
    <property type="entry name" value="SIS domain"/>
    <property type="match status" value="1"/>
</dbReference>
<dbReference type="PROSITE" id="PS00174">
    <property type="entry name" value="P_GLUCOSE_ISOMERASE_2"/>
    <property type="match status" value="1"/>
</dbReference>
<organism evidence="9 10">
    <name type="scientific">Limnohabitans curvus</name>
    <dbReference type="NCBI Taxonomy" id="323423"/>
    <lineage>
        <taxon>Bacteria</taxon>
        <taxon>Pseudomonadati</taxon>
        <taxon>Pseudomonadota</taxon>
        <taxon>Betaproteobacteria</taxon>
        <taxon>Burkholderiales</taxon>
        <taxon>Comamonadaceae</taxon>
        <taxon>Limnohabitans</taxon>
    </lineage>
</organism>
<dbReference type="RefSeq" id="WP_108358591.1">
    <property type="nucleotide sequence ID" value="NZ_NESP01000001.1"/>
</dbReference>
<comment type="function">
    <text evidence="7">Catalyzes the reversible isomerization of glucose-6-phosphate to fructose-6-phosphate.</text>
</comment>
<dbReference type="InterPro" id="IPR046348">
    <property type="entry name" value="SIS_dom_sf"/>
</dbReference>
<name>A0A315ETE2_9BURK</name>
<accession>A0A315ETE2</accession>
<dbReference type="PROSITE" id="PS51463">
    <property type="entry name" value="P_GLUCOSE_ISOMERASE_3"/>
    <property type="match status" value="1"/>
</dbReference>
<evidence type="ECO:0000256" key="5">
    <source>
        <dbReference type="ARBA" id="ARBA00023235"/>
    </source>
</evidence>
<proteinExistence type="inferred from homology"/>
<dbReference type="GO" id="GO:0006094">
    <property type="term" value="P:gluconeogenesis"/>
    <property type="evidence" value="ECO:0007669"/>
    <property type="project" value="UniProtKB-UniRule"/>
</dbReference>
<dbReference type="HAMAP" id="MF_00473">
    <property type="entry name" value="G6P_isomerase"/>
    <property type="match status" value="1"/>
</dbReference>
<dbReference type="AlphaFoldDB" id="A0A315ETE2"/>
<dbReference type="InterPro" id="IPR023096">
    <property type="entry name" value="G6P_Isomerase_C"/>
</dbReference>
<dbReference type="PANTHER" id="PTHR11469">
    <property type="entry name" value="GLUCOSE-6-PHOSPHATE ISOMERASE"/>
    <property type="match status" value="1"/>
</dbReference>
<feature type="active site" evidence="7">
    <location>
        <position position="388"/>
    </location>
</feature>
<keyword evidence="4 7" id="KW-0324">Glycolysis</keyword>
<evidence type="ECO:0000256" key="3">
    <source>
        <dbReference type="ARBA" id="ARBA00022432"/>
    </source>
</evidence>
<keyword evidence="7" id="KW-0963">Cytoplasm</keyword>
<keyword evidence="10" id="KW-1185">Reference proteome</keyword>
<dbReference type="CDD" id="cd05015">
    <property type="entry name" value="SIS_PGI_1"/>
    <property type="match status" value="1"/>
</dbReference>
<keyword evidence="5 7" id="KW-0413">Isomerase</keyword>
<dbReference type="GO" id="GO:0006096">
    <property type="term" value="P:glycolytic process"/>
    <property type="evidence" value="ECO:0007669"/>
    <property type="project" value="UniProtKB-UniRule"/>
</dbReference>
<dbReference type="GO" id="GO:0048029">
    <property type="term" value="F:monosaccharide binding"/>
    <property type="evidence" value="ECO:0007669"/>
    <property type="project" value="TreeGrafter"/>
</dbReference>
<evidence type="ECO:0000256" key="7">
    <source>
        <dbReference type="HAMAP-Rule" id="MF_00473"/>
    </source>
</evidence>
<dbReference type="NCBIfam" id="NF001211">
    <property type="entry name" value="PRK00179.1"/>
    <property type="match status" value="1"/>
</dbReference>
<dbReference type="Gene3D" id="1.10.1390.10">
    <property type="match status" value="1"/>
</dbReference>
<evidence type="ECO:0000313" key="10">
    <source>
        <dbReference type="Proteomes" id="UP000251341"/>
    </source>
</evidence>
<comment type="similarity">
    <text evidence="2 7 8">Belongs to the GPI family.</text>
</comment>
<dbReference type="Proteomes" id="UP000251341">
    <property type="component" value="Unassembled WGS sequence"/>
</dbReference>
<dbReference type="GO" id="GO:0005829">
    <property type="term" value="C:cytosol"/>
    <property type="evidence" value="ECO:0007669"/>
    <property type="project" value="TreeGrafter"/>
</dbReference>
<evidence type="ECO:0000256" key="8">
    <source>
        <dbReference type="RuleBase" id="RU000612"/>
    </source>
</evidence>
<gene>
    <name evidence="7" type="primary">pgi</name>
    <name evidence="9" type="ORF">B9Z44_13820</name>
</gene>
<sequence length="535" mass="58699">MTPFVPPHKRQAWQALQALAQGPQPHLRELLKSAERNAALHASGAGISIDYERQRVTREVMQQLLALADESQVMPQAQAMFKGEPINATEQRAVLHVALRGSHVPNPPWGHEISKQVANELHRVCTFAEKVREGHMKGFGGESITDVVNLGIGGSDLGPRMTTEALSHLTRDSFKNKVRVHYVSNVDAWSLYTALAYLNPARTAFVVQSKTFTTQETMTLAASAKRWLTDGGCPADQLGKHLIAVTANPHISAAQGFTPEHTFGFWDWVGGRYSVWSAIGLPLAISIGAFAFQDMLLGARAMDEHFLTAPSDQNLPLLMALFGIWNRNFLGATTHNIAPYASPLGKFASFLQQMDMESNGKGTHVDGSPVEVATAPVLWGGLGIDGQHAYFQLIHQGKHLVPMDFIGLRTERSPLPFAAEHHRVVLLNMQAQAQALAIGRTPEETMKELRDSGMDEAEVQRLAPHRSYPGNVPSTTIWVDALTPRSMGALMALYEHKVFCQAAIWGIHAYDQWGVELGKKMAKDIEAAEAARLKA</sequence>
<dbReference type="InterPro" id="IPR001672">
    <property type="entry name" value="G6P_Isomerase"/>
</dbReference>
<keyword evidence="3 7" id="KW-0312">Gluconeogenesis</keyword>
<dbReference type="UniPathway" id="UPA00109">
    <property type="reaction ID" value="UER00181"/>
</dbReference>
<dbReference type="UniPathway" id="UPA00138"/>
<comment type="subcellular location">
    <subcellularLocation>
        <location evidence="7">Cytoplasm</location>
    </subcellularLocation>
</comment>
<dbReference type="PROSITE" id="PS00765">
    <property type="entry name" value="P_GLUCOSE_ISOMERASE_1"/>
    <property type="match status" value="1"/>
</dbReference>
<dbReference type="GO" id="GO:0097367">
    <property type="term" value="F:carbohydrate derivative binding"/>
    <property type="evidence" value="ECO:0007669"/>
    <property type="project" value="InterPro"/>
</dbReference>
<dbReference type="GO" id="GO:0051156">
    <property type="term" value="P:glucose 6-phosphate metabolic process"/>
    <property type="evidence" value="ECO:0007669"/>
    <property type="project" value="TreeGrafter"/>
</dbReference>
<dbReference type="InterPro" id="IPR018189">
    <property type="entry name" value="Phosphoglucose_isomerase_CS"/>
</dbReference>
<evidence type="ECO:0000256" key="1">
    <source>
        <dbReference type="ARBA" id="ARBA00004926"/>
    </source>
</evidence>
<dbReference type="InterPro" id="IPR035476">
    <property type="entry name" value="SIS_PGI_1"/>
</dbReference>
<comment type="catalytic activity">
    <reaction evidence="6 7 8">
        <text>alpha-D-glucose 6-phosphate = beta-D-fructose 6-phosphate</text>
        <dbReference type="Rhea" id="RHEA:11816"/>
        <dbReference type="ChEBI" id="CHEBI:57634"/>
        <dbReference type="ChEBI" id="CHEBI:58225"/>
        <dbReference type="EC" id="5.3.1.9"/>
    </reaction>
</comment>
<evidence type="ECO:0000313" key="9">
    <source>
        <dbReference type="EMBL" id="PUE60551.1"/>
    </source>
</evidence>
<dbReference type="GO" id="GO:0004347">
    <property type="term" value="F:glucose-6-phosphate isomerase activity"/>
    <property type="evidence" value="ECO:0007669"/>
    <property type="project" value="UniProtKB-UniRule"/>
</dbReference>
<comment type="caution">
    <text evidence="9">The sequence shown here is derived from an EMBL/GenBank/DDBJ whole genome shotgun (WGS) entry which is preliminary data.</text>
</comment>
<dbReference type="EC" id="5.3.1.9" evidence="7"/>
<dbReference type="PANTHER" id="PTHR11469:SF1">
    <property type="entry name" value="GLUCOSE-6-PHOSPHATE ISOMERASE"/>
    <property type="match status" value="1"/>
</dbReference>
<evidence type="ECO:0000256" key="6">
    <source>
        <dbReference type="ARBA" id="ARBA00029321"/>
    </source>
</evidence>
<evidence type="ECO:0000256" key="4">
    <source>
        <dbReference type="ARBA" id="ARBA00023152"/>
    </source>
</evidence>
<evidence type="ECO:0000256" key="2">
    <source>
        <dbReference type="ARBA" id="ARBA00006604"/>
    </source>
</evidence>
<dbReference type="Pfam" id="PF00342">
    <property type="entry name" value="PGI"/>
    <property type="match status" value="1"/>
</dbReference>
<dbReference type="PRINTS" id="PR00662">
    <property type="entry name" value="G6PISOMERASE"/>
</dbReference>
<feature type="active site" evidence="7">
    <location>
        <position position="519"/>
    </location>
</feature>
<dbReference type="EMBL" id="NESP01000001">
    <property type="protein sequence ID" value="PUE60551.1"/>
    <property type="molecule type" value="Genomic_DNA"/>
</dbReference>
<reference evidence="9 10" key="1">
    <citation type="submission" date="2017-04" db="EMBL/GenBank/DDBJ databases">
        <title>Unexpected and diverse lifestyles within the genus Limnohabitans.</title>
        <authorList>
            <person name="Kasalicky V."/>
            <person name="Mehrshad M."/>
            <person name="Andrei S.-A."/>
            <person name="Salcher M."/>
            <person name="Kratochvilova H."/>
            <person name="Simek K."/>
            <person name="Ghai R."/>
        </authorList>
    </citation>
    <scope>NUCLEOTIDE SEQUENCE [LARGE SCALE GENOMIC DNA]</scope>
    <source>
        <strain evidence="9 10">MWH-C5</strain>
    </source>
</reference>